<organism evidence="1 2">
    <name type="scientific">Coffea canephora</name>
    <name type="common">Robusta coffee</name>
    <dbReference type="NCBI Taxonomy" id="49390"/>
    <lineage>
        <taxon>Eukaryota</taxon>
        <taxon>Viridiplantae</taxon>
        <taxon>Streptophyta</taxon>
        <taxon>Embryophyta</taxon>
        <taxon>Tracheophyta</taxon>
        <taxon>Spermatophyta</taxon>
        <taxon>Magnoliopsida</taxon>
        <taxon>eudicotyledons</taxon>
        <taxon>Gunneridae</taxon>
        <taxon>Pentapetalae</taxon>
        <taxon>asterids</taxon>
        <taxon>lamiids</taxon>
        <taxon>Gentianales</taxon>
        <taxon>Rubiaceae</taxon>
        <taxon>Ixoroideae</taxon>
        <taxon>Gardenieae complex</taxon>
        <taxon>Bertiereae - Coffeeae clade</taxon>
        <taxon>Coffeeae</taxon>
        <taxon>Coffea</taxon>
    </lineage>
</organism>
<dbReference type="Gramene" id="CDP00605">
    <property type="protein sequence ID" value="CDP00605"/>
    <property type="gene ID" value="GSCOC_T00032597001"/>
</dbReference>
<name>A0A068TWC8_COFCA</name>
<dbReference type="InParanoid" id="A0A068TWC8"/>
<evidence type="ECO:0000313" key="1">
    <source>
        <dbReference type="EMBL" id="CDP00605.1"/>
    </source>
</evidence>
<accession>A0A068TWC8</accession>
<keyword evidence="2" id="KW-1185">Reference proteome</keyword>
<dbReference type="AlphaFoldDB" id="A0A068TWC8"/>
<dbReference type="Proteomes" id="UP000295252">
    <property type="component" value="Chromosome III"/>
</dbReference>
<dbReference type="EMBL" id="HG739089">
    <property type="protein sequence ID" value="CDP00605.1"/>
    <property type="molecule type" value="Genomic_DNA"/>
</dbReference>
<proteinExistence type="predicted"/>
<sequence length="107" mass="12579">MRYSNNNGLHTNGCHDFAPQSKVMISTARMEETICTAKTLRRKATLVNKVKRRRKKRLTIHFRHDFCYSLLTFCTSKICQEDDFLNLQISTKDESFPGVHHPRYQLC</sequence>
<reference evidence="2" key="1">
    <citation type="journal article" date="2014" name="Science">
        <title>The coffee genome provides insight into the convergent evolution of caffeine biosynthesis.</title>
        <authorList>
            <person name="Denoeud F."/>
            <person name="Carretero-Paulet L."/>
            <person name="Dereeper A."/>
            <person name="Droc G."/>
            <person name="Guyot R."/>
            <person name="Pietrella M."/>
            <person name="Zheng C."/>
            <person name="Alberti A."/>
            <person name="Anthony F."/>
            <person name="Aprea G."/>
            <person name="Aury J.M."/>
            <person name="Bento P."/>
            <person name="Bernard M."/>
            <person name="Bocs S."/>
            <person name="Campa C."/>
            <person name="Cenci A."/>
            <person name="Combes M.C."/>
            <person name="Crouzillat D."/>
            <person name="Da Silva C."/>
            <person name="Daddiego L."/>
            <person name="De Bellis F."/>
            <person name="Dussert S."/>
            <person name="Garsmeur O."/>
            <person name="Gayraud T."/>
            <person name="Guignon V."/>
            <person name="Jahn K."/>
            <person name="Jamilloux V."/>
            <person name="Joet T."/>
            <person name="Labadie K."/>
            <person name="Lan T."/>
            <person name="Leclercq J."/>
            <person name="Lepelley M."/>
            <person name="Leroy T."/>
            <person name="Li L.T."/>
            <person name="Librado P."/>
            <person name="Lopez L."/>
            <person name="Munoz A."/>
            <person name="Noel B."/>
            <person name="Pallavicini A."/>
            <person name="Perrotta G."/>
            <person name="Poncet V."/>
            <person name="Pot D."/>
            <person name="Priyono X."/>
            <person name="Rigoreau M."/>
            <person name="Rouard M."/>
            <person name="Rozas J."/>
            <person name="Tranchant-Dubreuil C."/>
            <person name="VanBuren R."/>
            <person name="Zhang Q."/>
            <person name="Andrade A.C."/>
            <person name="Argout X."/>
            <person name="Bertrand B."/>
            <person name="de Kochko A."/>
            <person name="Graziosi G."/>
            <person name="Henry R.J."/>
            <person name="Jayarama X."/>
            <person name="Ming R."/>
            <person name="Nagai C."/>
            <person name="Rounsley S."/>
            <person name="Sankoff D."/>
            <person name="Giuliano G."/>
            <person name="Albert V.A."/>
            <person name="Wincker P."/>
            <person name="Lashermes P."/>
        </authorList>
    </citation>
    <scope>NUCLEOTIDE SEQUENCE [LARGE SCALE GENOMIC DNA]</scope>
    <source>
        <strain evidence="2">cv. DH200-94</strain>
    </source>
</reference>
<protein>
    <submittedName>
        <fullName evidence="1">Uncharacterized protein</fullName>
    </submittedName>
</protein>
<gene>
    <name evidence="1" type="ORF">GSCOC_T00032597001</name>
</gene>
<evidence type="ECO:0000313" key="2">
    <source>
        <dbReference type="Proteomes" id="UP000295252"/>
    </source>
</evidence>